<evidence type="ECO:0000256" key="2">
    <source>
        <dbReference type="ARBA" id="ARBA00022679"/>
    </source>
</evidence>
<dbReference type="AlphaFoldDB" id="A0A9D1FCC3"/>
<dbReference type="GO" id="GO:0019350">
    <property type="term" value="P:teichoic acid biosynthetic process"/>
    <property type="evidence" value="ECO:0007669"/>
    <property type="project" value="UniProtKB-UniRule"/>
</dbReference>
<accession>A0A9D1FCC3</accession>
<dbReference type="EC" id="2.4.1.187" evidence="5"/>
<proteinExistence type="inferred from homology"/>
<keyword evidence="3 5" id="KW-0777">Teichoic acid biosynthesis</keyword>
<comment type="similarity">
    <text evidence="5">Belongs to the glycosyltransferase 26 family. TagA/TarA subfamily.</text>
</comment>
<reference evidence="6" key="2">
    <citation type="journal article" date="2021" name="PeerJ">
        <title>Extensive microbial diversity within the chicken gut microbiome revealed by metagenomics and culture.</title>
        <authorList>
            <person name="Gilroy R."/>
            <person name="Ravi A."/>
            <person name="Getino M."/>
            <person name="Pursley I."/>
            <person name="Horton D.L."/>
            <person name="Alikhan N.F."/>
            <person name="Baker D."/>
            <person name="Gharbi K."/>
            <person name="Hall N."/>
            <person name="Watson M."/>
            <person name="Adriaenssens E.M."/>
            <person name="Foster-Nyarko E."/>
            <person name="Jarju S."/>
            <person name="Secka A."/>
            <person name="Antonio M."/>
            <person name="Oren A."/>
            <person name="Chaudhuri R.R."/>
            <person name="La Ragione R."/>
            <person name="Hildebrand F."/>
            <person name="Pallen M.J."/>
        </authorList>
    </citation>
    <scope>NUCLEOTIDE SEQUENCE</scope>
    <source>
        <strain evidence="6">ChiHjej10B9-9673</strain>
    </source>
</reference>
<keyword evidence="4 5" id="KW-0961">Cell wall biogenesis/degradation</keyword>
<dbReference type="CDD" id="cd06533">
    <property type="entry name" value="Glyco_transf_WecG_TagA"/>
    <property type="match status" value="1"/>
</dbReference>
<comment type="caution">
    <text evidence="6">The sequence shown here is derived from an EMBL/GenBank/DDBJ whole genome shotgun (WGS) entry which is preliminary data.</text>
</comment>
<dbReference type="EMBL" id="DVJK01000020">
    <property type="protein sequence ID" value="HIS66056.1"/>
    <property type="molecule type" value="Genomic_DNA"/>
</dbReference>
<protein>
    <recommendedName>
        <fullName evidence="5">N-acetylglucosaminyldiphosphoundecaprenol N-acetyl-beta-D-mannosaminyltransferase</fullName>
        <ecNumber evidence="5">2.4.1.187</ecNumber>
    </recommendedName>
    <alternativeName>
        <fullName evidence="5">N-acetylmannosaminyltransferase</fullName>
    </alternativeName>
    <alternativeName>
        <fullName evidence="5">UDP-N-acetylmannosamine transferase</fullName>
    </alternativeName>
    <alternativeName>
        <fullName evidence="5">UDP-N-acetylmannosamine:N-acetylglucosaminyl pyrophosphorylundecaprenol N-acetylmannosaminyltransferase</fullName>
    </alternativeName>
</protein>
<dbReference type="Proteomes" id="UP000824001">
    <property type="component" value="Unassembled WGS sequence"/>
</dbReference>
<evidence type="ECO:0000256" key="4">
    <source>
        <dbReference type="ARBA" id="ARBA00023316"/>
    </source>
</evidence>
<dbReference type="Pfam" id="PF03808">
    <property type="entry name" value="Glyco_tran_WecG"/>
    <property type="match status" value="1"/>
</dbReference>
<evidence type="ECO:0000256" key="1">
    <source>
        <dbReference type="ARBA" id="ARBA00022676"/>
    </source>
</evidence>
<comment type="pathway">
    <text evidence="5">Cell wall biogenesis; teichoic acid biosynthesis.</text>
</comment>
<dbReference type="PANTHER" id="PTHR34136:SF1">
    <property type="entry name" value="UDP-N-ACETYL-D-MANNOSAMINURONIC ACID TRANSFERASE"/>
    <property type="match status" value="1"/>
</dbReference>
<evidence type="ECO:0000313" key="6">
    <source>
        <dbReference type="EMBL" id="HIS66056.1"/>
    </source>
</evidence>
<dbReference type="PANTHER" id="PTHR34136">
    <property type="match status" value="1"/>
</dbReference>
<reference evidence="6" key="1">
    <citation type="submission" date="2020-10" db="EMBL/GenBank/DDBJ databases">
        <authorList>
            <person name="Gilroy R."/>
        </authorList>
    </citation>
    <scope>NUCLEOTIDE SEQUENCE</scope>
    <source>
        <strain evidence="6">ChiHjej10B9-9673</strain>
    </source>
</reference>
<dbReference type="GO" id="GO:0047244">
    <property type="term" value="F:N-acetylglucosaminyldiphosphoundecaprenol N-acetyl-beta-D-mannosaminyltransferase activity"/>
    <property type="evidence" value="ECO:0007669"/>
    <property type="project" value="UniProtKB-UniRule"/>
</dbReference>
<organism evidence="6 7">
    <name type="scientific">Candidatus Scatomorpha merdipullorum</name>
    <dbReference type="NCBI Taxonomy" id="2840927"/>
    <lineage>
        <taxon>Bacteria</taxon>
        <taxon>Bacillati</taxon>
        <taxon>Bacillota</taxon>
        <taxon>Clostridia</taxon>
        <taxon>Eubacteriales</taxon>
        <taxon>Candidatus Scatomorpha</taxon>
    </lineage>
</organism>
<comment type="function">
    <text evidence="5">Catalyzes the conversion of GlcNAc-PP-undecaprenol into ManNAc-GlcNAc-PP-undecaprenol, the first committed lipid intermediate in the de novo synthesis of teichoic acid.</text>
</comment>
<sequence length="241" mass="25336">MNRIDVLGVGFDDLTMDEAVEAALGFTAAREAAYACTPNPEIVMAARENSSLAAALKGASLVLADGVGVTKAAQLLRTPLKGRVPGIDFAQSLIASLAERGGSVYLFGAKPGVAEAAAENISARFPGISVAGVSDGYFTDDGHIIEKINAASPDFLMVCLGSPKQELWMAERAGKISCGLMAGLGGSLDVLAGNVRRAPETWRKLGLEWLYRVIKEPKRITRLAKLPLFVLEAAKGRGKHG</sequence>
<evidence type="ECO:0000313" key="7">
    <source>
        <dbReference type="Proteomes" id="UP000824001"/>
    </source>
</evidence>
<evidence type="ECO:0000256" key="5">
    <source>
        <dbReference type="HAMAP-Rule" id="MF_02070"/>
    </source>
</evidence>
<name>A0A9D1FCC3_9FIRM</name>
<keyword evidence="1 5" id="KW-0328">Glycosyltransferase</keyword>
<dbReference type="InterPro" id="IPR034714">
    <property type="entry name" value="TagA_TarA"/>
</dbReference>
<evidence type="ECO:0000256" key="3">
    <source>
        <dbReference type="ARBA" id="ARBA00022944"/>
    </source>
</evidence>
<dbReference type="InterPro" id="IPR004629">
    <property type="entry name" value="WecG_TagA_CpsF"/>
</dbReference>
<dbReference type="NCBIfam" id="TIGR00696">
    <property type="entry name" value="wecG_tagA_cpsF"/>
    <property type="match status" value="1"/>
</dbReference>
<dbReference type="GO" id="GO:0071555">
    <property type="term" value="P:cell wall organization"/>
    <property type="evidence" value="ECO:0007669"/>
    <property type="project" value="UniProtKB-KW"/>
</dbReference>
<keyword evidence="2 5" id="KW-0808">Transferase</keyword>
<gene>
    <name evidence="6" type="ORF">IAC18_00700</name>
</gene>
<dbReference type="HAMAP" id="MF_02070">
    <property type="entry name" value="TagA_TarA"/>
    <property type="match status" value="1"/>
</dbReference>
<comment type="catalytic activity">
    <reaction evidence="5">
        <text>UDP-N-acetyl-alpha-D-mannosamine + N-acetyl-alpha-D-glucosaminyl-di-trans,octa-cis-undecaprenyl diphosphate = N-acetyl-beta-D-mannosaminyl-(1-&gt;4)-N-acetyl-alpha-D-glucosaminyl di-trans,octa-cis-undecaprenyl diphosphate + UDP + H(+)</text>
        <dbReference type="Rhea" id="RHEA:16053"/>
        <dbReference type="ChEBI" id="CHEBI:15378"/>
        <dbReference type="ChEBI" id="CHEBI:58223"/>
        <dbReference type="ChEBI" id="CHEBI:62959"/>
        <dbReference type="ChEBI" id="CHEBI:68623"/>
        <dbReference type="ChEBI" id="CHEBI:132210"/>
        <dbReference type="EC" id="2.4.1.187"/>
    </reaction>
</comment>